<dbReference type="EMBL" id="CAJNOK010007862">
    <property type="protein sequence ID" value="CAF1047040.1"/>
    <property type="molecule type" value="Genomic_DNA"/>
</dbReference>
<dbReference type="GO" id="GO:0005737">
    <property type="term" value="C:cytoplasm"/>
    <property type="evidence" value="ECO:0007669"/>
    <property type="project" value="TreeGrafter"/>
</dbReference>
<dbReference type="Pfam" id="PF25969">
    <property type="entry name" value="NUDT9_N"/>
    <property type="match status" value="1"/>
</dbReference>
<evidence type="ECO:0000313" key="6">
    <source>
        <dbReference type="EMBL" id="CAF3984540.1"/>
    </source>
</evidence>
<dbReference type="GO" id="GO:0032982">
    <property type="term" value="C:myosin filament"/>
    <property type="evidence" value="ECO:0007669"/>
    <property type="project" value="TreeGrafter"/>
</dbReference>
<dbReference type="Proteomes" id="UP000682733">
    <property type="component" value="Unassembled WGS sequence"/>
</dbReference>
<evidence type="ECO:0000313" key="3">
    <source>
        <dbReference type="EMBL" id="CAF1047040.1"/>
    </source>
</evidence>
<dbReference type="EMBL" id="CAJOBC010009307">
    <property type="protein sequence ID" value="CAF3984540.1"/>
    <property type="molecule type" value="Genomic_DNA"/>
</dbReference>
<feature type="coiled-coil region" evidence="1">
    <location>
        <begin position="664"/>
        <end position="691"/>
    </location>
</feature>
<feature type="region of interest" description="Disordered" evidence="2">
    <location>
        <begin position="938"/>
        <end position="959"/>
    </location>
</feature>
<evidence type="ECO:0000313" key="7">
    <source>
        <dbReference type="Proteomes" id="UP000663829"/>
    </source>
</evidence>
<feature type="region of interest" description="Disordered" evidence="2">
    <location>
        <begin position="1032"/>
        <end position="1079"/>
    </location>
</feature>
<evidence type="ECO:0000313" key="4">
    <source>
        <dbReference type="EMBL" id="CAF1221248.1"/>
    </source>
</evidence>
<feature type="coiled-coil region" evidence="1">
    <location>
        <begin position="267"/>
        <end position="313"/>
    </location>
</feature>
<dbReference type="PANTHER" id="PTHR45615:SF40">
    <property type="entry name" value="MYOSIN HEAVY CHAIN, NON-MUSCLE"/>
    <property type="match status" value="1"/>
</dbReference>
<comment type="caution">
    <text evidence="4">The sequence shown here is derived from an EMBL/GenBank/DDBJ whole genome shotgun (WGS) entry which is preliminary data.</text>
</comment>
<dbReference type="GO" id="GO:0051015">
    <property type="term" value="F:actin filament binding"/>
    <property type="evidence" value="ECO:0007669"/>
    <property type="project" value="TreeGrafter"/>
</dbReference>
<dbReference type="Proteomes" id="UP000681722">
    <property type="component" value="Unassembled WGS sequence"/>
</dbReference>
<feature type="coiled-coil region" evidence="1">
    <location>
        <begin position="866"/>
        <end position="907"/>
    </location>
</feature>
<dbReference type="GO" id="GO:0000146">
    <property type="term" value="F:microfilament motor activity"/>
    <property type="evidence" value="ECO:0007669"/>
    <property type="project" value="TreeGrafter"/>
</dbReference>
<sequence length="1568" mass="179483">MSKSKEDCNIKVDRDGESCVIKIESVGQASLLHEVVKQINDLKQEVDEILKGQKSATQSPSGVLDAINKLQLRITSLTDSIQNIAKHASDETKYHEELNCLNDGIKKRLDELSTWFKDQQKASQLSQANLDGIRQLQTKIDALEKQNQAVATRIQDDSKARDDSFKRRLDKIDDVKNDIKQLIQTQQKTAQQNPRENIIIDEMKQLQAKFDGLEKQNQNALQRNNDDSKNHDSLVKKLNVDLITKLNDIEKQVSQPPAGLQEQLAVLKEVQARIVPLQKAVDKQQEQNPTGAIKALEDKIEQFYAAIDKEARNQQSQKSNDSQLLNELAKRVVKLDDIEKHLKQLPSSEVAIKRLGDHIAQIQAYLEKTSLVSDELKQRISDLVKELKAVKLQDVSKEIAAQIQPILRVLDKQHQNDDIKNLAQKLNDIDKQLQTRQSSTTDAIKALKNEIGQIHQGIDNQAQSQQQGKEKESACLSDMTRKVDQLHENVQKFTQQQPDVAKDITNRLIPVIESQRQDKEKTQNEIRQRNDDLMKEVSNLKSVLIPMVQAQKQSPDVMRSIMDQITQLKQTFEKSHQNDDDVKKQLADLKNAMYDVTQVQKQSSSIMKPVLDSLDHILRAIEKPNVNDEIMKKLDTLKPPLCPPPIDIGREITSCIAPMMKKITDIVERQKQAAQQQSDQVRKEIEAKMASLHHQATRDSGEWNQRSDQISKKLDDLVQSQRQLPENLKEISDSIRVFQQALVTPAKTDDNLKKKLDDLNEEIQEPLQVSLGILDAIKALETKIIQQNPQKVADDLKHEIKDELANLSKNGPSNDTIKQLQNRLGLLQDTLDKQKLNANGTQIEQYDDVRTNIDKLTKKLDDCILSKQNNQQLDQSTATLKDLNDRLKSLEDNIRKLSDIIKLQQQRSFTDDSTGLQLQKSLEQINYLTSQMKQFNNDTTHHHKEQSQTRSVLHAQSPLSPTDFNNGQIANLLINLLSLESIIKNSEDVSCNNIQKYLQRIGGMDDIRQDQDLSSLVANVLEMCRNKNSILPLRKERSESPKQSITENNLSLSSPLQQPLASQPKSNTPNKSPISSSLNRLDQTTASKASAGGITYSRGLALPPCYMTKSRYILFISDRTINDHWKNFKQKNHPVLQTILQTPLEIEDGNAIPRLVERRSDLKHYYSNYRNAISSPSDYDQISYMMDSIAFPNMTMIGSREAVIRPWDPCLLNRASSSGPYRFPAGNDQIVERFKVNRDIALWMVETDENKPYNPSEFIPNIRRLNEKYANILHPQYNEIRQQKRSDETRWNERYAFTKDNRTVLFVNDLRSYFMDYDTKRKYQVHDGVPINPVCRTGIAGRGDLPFWGPNHCSCIVLLRDLSDPEVVLMRHKQHSDALVLPKVYVLLTPQPNLDAKPSVLFKGFYGHEIRYDNMSKVIQDPVSGQMLPPNLLDYWWNETIKLNEDTNKSNHLKKVLTDKDIKEEFKELFSQKGCNKSVVSIIHQFDNGYIDHPLNTDHAWVESSVWKVQFKEWRVPAMNEDKYMVAADIHDQKHSFIWMKLMDAILIVPDFDRGILLDVLGTGMPLL</sequence>
<dbReference type="EMBL" id="CAJNOQ010009304">
    <property type="protein sequence ID" value="CAF1221248.1"/>
    <property type="molecule type" value="Genomic_DNA"/>
</dbReference>
<dbReference type="GO" id="GO:0016460">
    <property type="term" value="C:myosin II complex"/>
    <property type="evidence" value="ECO:0007669"/>
    <property type="project" value="TreeGrafter"/>
</dbReference>
<keyword evidence="1" id="KW-0175">Coiled coil</keyword>
<feature type="compositionally biased region" description="Polar residues" evidence="2">
    <location>
        <begin position="1065"/>
        <end position="1079"/>
    </location>
</feature>
<feature type="coiled-coil region" evidence="1">
    <location>
        <begin position="373"/>
        <end position="432"/>
    </location>
</feature>
<evidence type="ECO:0000256" key="1">
    <source>
        <dbReference type="SAM" id="Coils"/>
    </source>
</evidence>
<organism evidence="4 7">
    <name type="scientific">Didymodactylos carnosus</name>
    <dbReference type="NCBI Taxonomy" id="1234261"/>
    <lineage>
        <taxon>Eukaryota</taxon>
        <taxon>Metazoa</taxon>
        <taxon>Spiralia</taxon>
        <taxon>Gnathifera</taxon>
        <taxon>Rotifera</taxon>
        <taxon>Eurotatoria</taxon>
        <taxon>Bdelloidea</taxon>
        <taxon>Philodinida</taxon>
        <taxon>Philodinidae</taxon>
        <taxon>Didymodactylos</taxon>
    </lineage>
</organism>
<feature type="coiled-coil region" evidence="1">
    <location>
        <begin position="133"/>
        <end position="223"/>
    </location>
</feature>
<dbReference type="EMBL" id="CAJOBA010007873">
    <property type="protein sequence ID" value="CAF3814840.1"/>
    <property type="molecule type" value="Genomic_DNA"/>
</dbReference>
<gene>
    <name evidence="4" type="ORF">GPM918_LOCUS24695</name>
    <name evidence="3" type="ORF">OVA965_LOCUS16779</name>
    <name evidence="6" type="ORF">SRO942_LOCUS24698</name>
    <name evidence="5" type="ORF">TMI583_LOCUS16786</name>
</gene>
<reference evidence="4" key="1">
    <citation type="submission" date="2021-02" db="EMBL/GenBank/DDBJ databases">
        <authorList>
            <person name="Nowell W R."/>
        </authorList>
    </citation>
    <scope>NUCLEOTIDE SEQUENCE</scope>
</reference>
<feature type="compositionally biased region" description="Low complexity" evidence="2">
    <location>
        <begin position="1050"/>
        <end position="1064"/>
    </location>
</feature>
<evidence type="ECO:0000313" key="5">
    <source>
        <dbReference type="EMBL" id="CAF3814840.1"/>
    </source>
</evidence>
<evidence type="ECO:0000256" key="2">
    <source>
        <dbReference type="SAM" id="MobiDB-lite"/>
    </source>
</evidence>
<dbReference type="OrthoDB" id="10002516at2759"/>
<accession>A0A814XWK4</accession>
<dbReference type="Proteomes" id="UP000677228">
    <property type="component" value="Unassembled WGS sequence"/>
</dbReference>
<name>A0A814XWK4_9BILA</name>
<keyword evidence="7" id="KW-1185">Reference proteome</keyword>
<protein>
    <submittedName>
        <fullName evidence="4">Uncharacterized protein</fullName>
    </submittedName>
</protein>
<dbReference type="PANTHER" id="PTHR45615">
    <property type="entry name" value="MYOSIN HEAVY CHAIN, NON-MUSCLE"/>
    <property type="match status" value="1"/>
</dbReference>
<feature type="coiled-coil region" evidence="1">
    <location>
        <begin position="476"/>
        <end position="543"/>
    </location>
</feature>
<dbReference type="Proteomes" id="UP000663829">
    <property type="component" value="Unassembled WGS sequence"/>
</dbReference>
<proteinExistence type="predicted"/>